<keyword evidence="1" id="KW-0547">Nucleotide-binding</keyword>
<dbReference type="InterPro" id="IPR045343">
    <property type="entry name" value="VpsR"/>
</dbReference>
<organism evidence="4 5">
    <name type="scientific">Paraburkholderia piptadeniae</name>
    <dbReference type="NCBI Taxonomy" id="1701573"/>
    <lineage>
        <taxon>Bacteria</taxon>
        <taxon>Pseudomonadati</taxon>
        <taxon>Pseudomonadota</taxon>
        <taxon>Betaproteobacteria</taxon>
        <taxon>Burkholderiales</taxon>
        <taxon>Burkholderiaceae</taxon>
        <taxon>Paraburkholderia</taxon>
    </lineage>
</organism>
<dbReference type="SMART" id="SM00382">
    <property type="entry name" value="AAA"/>
    <property type="match status" value="1"/>
</dbReference>
<dbReference type="GO" id="GO:0003677">
    <property type="term" value="F:DNA binding"/>
    <property type="evidence" value="ECO:0007669"/>
    <property type="project" value="UniProtKB-KW"/>
</dbReference>
<dbReference type="InterPro" id="IPR003593">
    <property type="entry name" value="AAA+_ATPase"/>
</dbReference>
<evidence type="ECO:0000256" key="2">
    <source>
        <dbReference type="ARBA" id="ARBA00022840"/>
    </source>
</evidence>
<dbReference type="GO" id="GO:0006355">
    <property type="term" value="P:regulation of DNA-templated transcription"/>
    <property type="evidence" value="ECO:0007669"/>
    <property type="project" value="InterPro"/>
</dbReference>
<evidence type="ECO:0000313" key="5">
    <source>
        <dbReference type="Proteomes" id="UP000195569"/>
    </source>
</evidence>
<dbReference type="Pfam" id="PF20161">
    <property type="entry name" value="VpsR"/>
    <property type="match status" value="1"/>
</dbReference>
<dbReference type="Pfam" id="PF25601">
    <property type="entry name" value="AAA_lid_14"/>
    <property type="match status" value="1"/>
</dbReference>
<dbReference type="PROSITE" id="PS50045">
    <property type="entry name" value="SIGMA54_INTERACT_4"/>
    <property type="match status" value="1"/>
</dbReference>
<dbReference type="Gene3D" id="3.40.50.300">
    <property type="entry name" value="P-loop containing nucleotide triphosphate hydrolases"/>
    <property type="match status" value="1"/>
</dbReference>
<evidence type="ECO:0000259" key="3">
    <source>
        <dbReference type="PROSITE" id="PS50045"/>
    </source>
</evidence>
<dbReference type="Pfam" id="PF00158">
    <property type="entry name" value="Sigma54_activat"/>
    <property type="match status" value="1"/>
</dbReference>
<accession>A0A1N7RUF2</accession>
<keyword evidence="2" id="KW-0067">ATP-binding</keyword>
<dbReference type="PANTHER" id="PTHR32071">
    <property type="entry name" value="TRANSCRIPTIONAL REGULATORY PROTEIN"/>
    <property type="match status" value="1"/>
</dbReference>
<dbReference type="GO" id="GO:0005524">
    <property type="term" value="F:ATP binding"/>
    <property type="evidence" value="ECO:0007669"/>
    <property type="project" value="UniProtKB-KW"/>
</dbReference>
<protein>
    <submittedName>
        <fullName evidence="4">Response regulator with CheY-like receiver, AAA-type ATPase, and DNA-binding domains</fullName>
    </submittedName>
</protein>
<dbReference type="SUPFAM" id="SSF52540">
    <property type="entry name" value="P-loop containing nucleoside triphosphate hydrolases"/>
    <property type="match status" value="1"/>
</dbReference>
<proteinExistence type="predicted"/>
<dbReference type="InterPro" id="IPR058031">
    <property type="entry name" value="AAA_lid_NorR"/>
</dbReference>
<dbReference type="Gene3D" id="1.10.8.60">
    <property type="match status" value="1"/>
</dbReference>
<sequence>MSTNRGGKTDYIMDLKLKRLYHVCNPELACLDGNLPSELWRIRCIDVRERQGTALLADERAAGLIEFSSLTIPDDLNEVDVLTKASAEISWVAVVTKAHLNDPEIRRIVRTRCVNCITLPAAAELIAQTIDRVYESSTGDGDERKSTDDDSPAMIGACAAMTDVRAAIRRACEHERPVMIVGESGSGKTMTATAIHSGSVRRDGPWVSIHCAAYTPERLVAELFGDGESEVEGGNRRSRLEMAEGGSLYIDGICELPLAAQQRLADLLDSGPRNVRIICSTHFDLQRAKEEHRLHPRLVALFAGNTITLPALRDRGADIRLLASWLLMSFRSDSRHGVQGFSVCAWEALDTHTWPGNVQELINRIRRAIVVGRGQLITAADLGFDKVAQGPLLRPADETDEVPEWAAVELAVARNQGQLDAAATELHISRVLLSRMLASDCKRVAPTDALLQADSA</sequence>
<dbReference type="Proteomes" id="UP000195569">
    <property type="component" value="Unassembled WGS sequence"/>
</dbReference>
<dbReference type="AlphaFoldDB" id="A0A1N7RUF2"/>
<comment type="caution">
    <text evidence="4">The sequence shown here is derived from an EMBL/GenBank/DDBJ whole genome shotgun (WGS) entry which is preliminary data.</text>
</comment>
<name>A0A1N7RUF2_9BURK</name>
<dbReference type="InterPro" id="IPR027417">
    <property type="entry name" value="P-loop_NTPase"/>
</dbReference>
<dbReference type="EMBL" id="CYGY02000018">
    <property type="protein sequence ID" value="SIT38726.1"/>
    <property type="molecule type" value="Genomic_DNA"/>
</dbReference>
<reference evidence="4" key="1">
    <citation type="submission" date="2016-12" db="EMBL/GenBank/DDBJ databases">
        <authorList>
            <person name="Moulin L."/>
        </authorList>
    </citation>
    <scope>NUCLEOTIDE SEQUENCE [LARGE SCALE GENOMIC DNA]</scope>
    <source>
        <strain evidence="4">STM 7183</strain>
    </source>
</reference>
<feature type="domain" description="Sigma-54 factor interaction" evidence="3">
    <location>
        <begin position="154"/>
        <end position="370"/>
    </location>
</feature>
<evidence type="ECO:0000256" key="1">
    <source>
        <dbReference type="ARBA" id="ARBA00022741"/>
    </source>
</evidence>
<dbReference type="CDD" id="cd00009">
    <property type="entry name" value="AAA"/>
    <property type="match status" value="1"/>
</dbReference>
<dbReference type="PANTHER" id="PTHR32071:SF120">
    <property type="entry name" value="TRANSCRIPTIONAL REGULATOR-RELATED"/>
    <property type="match status" value="1"/>
</dbReference>
<dbReference type="InterPro" id="IPR002078">
    <property type="entry name" value="Sigma_54_int"/>
</dbReference>
<gene>
    <name evidence="4" type="ORF">BN2476_180036</name>
</gene>
<keyword evidence="5" id="KW-1185">Reference proteome</keyword>
<evidence type="ECO:0000313" key="4">
    <source>
        <dbReference type="EMBL" id="SIT38726.1"/>
    </source>
</evidence>